<feature type="region of interest" description="Disordered" evidence="1">
    <location>
        <begin position="33"/>
        <end position="68"/>
    </location>
</feature>
<reference evidence="3" key="1">
    <citation type="journal article" date="2019" name="Int. J. Syst. Evol. Microbiol.">
        <title>The Global Catalogue of Microorganisms (GCM) 10K type strain sequencing project: providing services to taxonomists for standard genome sequencing and annotation.</title>
        <authorList>
            <consortium name="The Broad Institute Genomics Platform"/>
            <consortium name="The Broad Institute Genome Sequencing Center for Infectious Disease"/>
            <person name="Wu L."/>
            <person name="Ma J."/>
        </authorList>
    </citation>
    <scope>NUCLEOTIDE SEQUENCE [LARGE SCALE GENOMIC DNA]</scope>
    <source>
        <strain evidence="3">JCM 17027</strain>
    </source>
</reference>
<sequence>MPLPHRRNAAGQSWDGEPLAWDCACAPGRAVTGRSQRVGLRAREGRHPESAIAVEGTAGGPTRADSAPDPCAVMREHRSALLVKKPSQTLHHTHTSGRVPFSVFPVVQTVRRGRA</sequence>
<accession>A0ABP7RWR6</accession>
<organism evidence="2 3">
    <name type="scientific">Streptomyces marokkonensis</name>
    <dbReference type="NCBI Taxonomy" id="324855"/>
    <lineage>
        <taxon>Bacteria</taxon>
        <taxon>Bacillati</taxon>
        <taxon>Actinomycetota</taxon>
        <taxon>Actinomycetes</taxon>
        <taxon>Kitasatosporales</taxon>
        <taxon>Streptomycetaceae</taxon>
        <taxon>Streptomyces</taxon>
    </lineage>
</organism>
<keyword evidence="3" id="KW-1185">Reference proteome</keyword>
<gene>
    <name evidence="2" type="ORF">GCM10022384_57460</name>
</gene>
<dbReference type="Proteomes" id="UP001500034">
    <property type="component" value="Unassembled WGS sequence"/>
</dbReference>
<proteinExistence type="predicted"/>
<dbReference type="EMBL" id="BAABCQ010000156">
    <property type="protein sequence ID" value="GAA4003304.1"/>
    <property type="molecule type" value="Genomic_DNA"/>
</dbReference>
<comment type="caution">
    <text evidence="2">The sequence shown here is derived from an EMBL/GenBank/DDBJ whole genome shotgun (WGS) entry which is preliminary data.</text>
</comment>
<evidence type="ECO:0000256" key="1">
    <source>
        <dbReference type="SAM" id="MobiDB-lite"/>
    </source>
</evidence>
<name>A0ABP7RWR6_9ACTN</name>
<protein>
    <submittedName>
        <fullName evidence="2">Uncharacterized protein</fullName>
    </submittedName>
</protein>
<evidence type="ECO:0000313" key="3">
    <source>
        <dbReference type="Proteomes" id="UP001500034"/>
    </source>
</evidence>
<evidence type="ECO:0000313" key="2">
    <source>
        <dbReference type="EMBL" id="GAA4003304.1"/>
    </source>
</evidence>